<evidence type="ECO:0000313" key="4">
    <source>
        <dbReference type="Proteomes" id="UP000006977"/>
    </source>
</evidence>
<dbReference type="Proteomes" id="UP000006977">
    <property type="component" value="Unassembled WGS sequence"/>
</dbReference>
<sequence>MIECGNCKGKAERGQISAEKEVEVVKKFFVGFLVVLGVYLYFQGKSEGMDKLMNETSYVDSEEAKQMKQIIIEEAKKVNLPEWIPLTIAEHESRLNPRSVGDNGTSFGLFQLHRGGGLAPDHLTDEELKDPRTNAQIAMPHLMKGYKRGVQKGLTDFALLKYIANTSGWPGNLGPEWTDNNMKYNIGLEDVYYRNKGVIK</sequence>
<dbReference type="HOGENOM" id="CLU_133081_0_0_9"/>
<comment type="caution">
    <text evidence="3">The sequence shown here is derived from an EMBL/GenBank/DDBJ whole genome shotgun (WGS) entry which is preliminary data.</text>
</comment>
<dbReference type="PATRIC" id="fig|1053206.3.peg.5299"/>
<dbReference type="EMBL" id="AHEA01000047">
    <property type="protein sequence ID" value="EJQ72925.1"/>
    <property type="molecule type" value="Genomic_DNA"/>
</dbReference>
<protein>
    <recommendedName>
        <fullName evidence="2">Transglycosylase SLT domain-containing protein</fullName>
    </recommendedName>
</protein>
<dbReference type="InterPro" id="IPR008258">
    <property type="entry name" value="Transglycosylase_SLT_dom_1"/>
</dbReference>
<name>J8D9Z2_BACCE</name>
<keyword evidence="1" id="KW-1133">Transmembrane helix</keyword>
<dbReference type="Pfam" id="PF01464">
    <property type="entry name" value="SLT"/>
    <property type="match status" value="1"/>
</dbReference>
<keyword evidence="1" id="KW-0472">Membrane</keyword>
<feature type="transmembrane region" description="Helical" evidence="1">
    <location>
        <begin position="24"/>
        <end position="42"/>
    </location>
</feature>
<organism evidence="3 4">
    <name type="scientific">Bacillus cereus HuA4-10</name>
    <dbReference type="NCBI Taxonomy" id="1053206"/>
    <lineage>
        <taxon>Bacteria</taxon>
        <taxon>Bacillati</taxon>
        <taxon>Bacillota</taxon>
        <taxon>Bacilli</taxon>
        <taxon>Bacillales</taxon>
        <taxon>Bacillaceae</taxon>
        <taxon>Bacillus</taxon>
        <taxon>Bacillus cereus group</taxon>
    </lineage>
</organism>
<proteinExistence type="predicted"/>
<dbReference type="Gene3D" id="1.10.530.10">
    <property type="match status" value="1"/>
</dbReference>
<evidence type="ECO:0000313" key="3">
    <source>
        <dbReference type="EMBL" id="EJQ72925.1"/>
    </source>
</evidence>
<dbReference type="InterPro" id="IPR023346">
    <property type="entry name" value="Lysozyme-like_dom_sf"/>
</dbReference>
<evidence type="ECO:0000259" key="2">
    <source>
        <dbReference type="Pfam" id="PF01464"/>
    </source>
</evidence>
<reference evidence="3 4" key="1">
    <citation type="submission" date="2012-04" db="EMBL/GenBank/DDBJ databases">
        <title>The Genome Sequence of Bacillus cereus HuA4-10.</title>
        <authorList>
            <consortium name="The Broad Institute Genome Sequencing Platform"/>
            <consortium name="The Broad Institute Genome Sequencing Center for Infectious Disease"/>
            <person name="Feldgarden M."/>
            <person name="Van der Auwera G.A."/>
            <person name="Mahillon J."/>
            <person name="Duprez V."/>
            <person name="Timmery S."/>
            <person name="Mattelet C."/>
            <person name="Dierick K."/>
            <person name="Sun M."/>
            <person name="Yu Z."/>
            <person name="Zhu L."/>
            <person name="Hu X."/>
            <person name="Shank E.B."/>
            <person name="Swiecicka I."/>
            <person name="Hansen B.M."/>
            <person name="Andrup L."/>
            <person name="Young S.K."/>
            <person name="Zeng Q."/>
            <person name="Gargeya S."/>
            <person name="Fitzgerald M."/>
            <person name="Haas B."/>
            <person name="Abouelleil A."/>
            <person name="Alvarado L."/>
            <person name="Arachchi H.M."/>
            <person name="Berlin A."/>
            <person name="Chapman S.B."/>
            <person name="Goldberg J."/>
            <person name="Griggs A."/>
            <person name="Gujja S."/>
            <person name="Hansen M."/>
            <person name="Howarth C."/>
            <person name="Imamovic A."/>
            <person name="Larimer J."/>
            <person name="McCowen C."/>
            <person name="Montmayeur A."/>
            <person name="Murphy C."/>
            <person name="Neiman D."/>
            <person name="Pearson M."/>
            <person name="Priest M."/>
            <person name="Roberts A."/>
            <person name="Saif S."/>
            <person name="Shea T."/>
            <person name="Sisk P."/>
            <person name="Sykes S."/>
            <person name="Wortman J."/>
            <person name="Nusbaum C."/>
            <person name="Birren B."/>
        </authorList>
    </citation>
    <scope>NUCLEOTIDE SEQUENCE [LARGE SCALE GENOMIC DNA]</scope>
    <source>
        <strain evidence="3 4">HuA4-10</strain>
    </source>
</reference>
<feature type="domain" description="Transglycosylase SLT" evidence="2">
    <location>
        <begin position="70"/>
        <end position="149"/>
    </location>
</feature>
<keyword evidence="1" id="KW-0812">Transmembrane</keyword>
<evidence type="ECO:0000256" key="1">
    <source>
        <dbReference type="SAM" id="Phobius"/>
    </source>
</evidence>
<dbReference type="SUPFAM" id="SSF53955">
    <property type="entry name" value="Lysozyme-like"/>
    <property type="match status" value="1"/>
</dbReference>
<accession>J8D9Z2</accession>
<dbReference type="AlphaFoldDB" id="J8D9Z2"/>
<gene>
    <name evidence="3" type="ORF">IGC_05179</name>
</gene>